<feature type="compositionally biased region" description="Pro residues" evidence="3">
    <location>
        <begin position="154"/>
        <end position="164"/>
    </location>
</feature>
<dbReference type="Proteomes" id="UP001210211">
    <property type="component" value="Unassembled WGS sequence"/>
</dbReference>
<feature type="compositionally biased region" description="Low complexity" evidence="3">
    <location>
        <begin position="127"/>
        <end position="136"/>
    </location>
</feature>
<gene>
    <name evidence="6" type="ORF">LUZ61_017880</name>
</gene>
<name>A0AAD5Z888_9POAL</name>
<evidence type="ECO:0000259" key="5">
    <source>
        <dbReference type="PROSITE" id="PS51485"/>
    </source>
</evidence>
<evidence type="ECO:0000313" key="6">
    <source>
        <dbReference type="EMBL" id="KAJ3688716.1"/>
    </source>
</evidence>
<dbReference type="GO" id="GO:0009055">
    <property type="term" value="F:electron transfer activity"/>
    <property type="evidence" value="ECO:0007669"/>
    <property type="project" value="InterPro"/>
</dbReference>
<comment type="caution">
    <text evidence="6">The sequence shown here is derived from an EMBL/GenBank/DDBJ whole genome shotgun (WGS) entry which is preliminary data.</text>
</comment>
<protein>
    <recommendedName>
        <fullName evidence="5">Phytocyanin domain-containing protein</fullName>
    </recommendedName>
</protein>
<evidence type="ECO:0000256" key="2">
    <source>
        <dbReference type="ARBA" id="ARBA00023180"/>
    </source>
</evidence>
<accession>A0AAD5Z888</accession>
<keyword evidence="2" id="KW-0325">Glycoprotein</keyword>
<dbReference type="EMBL" id="JAMRDG010000002">
    <property type="protein sequence ID" value="KAJ3688716.1"/>
    <property type="molecule type" value="Genomic_DNA"/>
</dbReference>
<evidence type="ECO:0000256" key="1">
    <source>
        <dbReference type="ARBA" id="ARBA00022723"/>
    </source>
</evidence>
<dbReference type="PANTHER" id="PTHR33021">
    <property type="entry name" value="BLUE COPPER PROTEIN"/>
    <property type="match status" value="1"/>
</dbReference>
<proteinExistence type="predicted"/>
<dbReference type="AlphaFoldDB" id="A0AAD5Z888"/>
<feature type="region of interest" description="Disordered" evidence="3">
    <location>
        <begin position="127"/>
        <end position="167"/>
    </location>
</feature>
<feature type="signal peptide" evidence="4">
    <location>
        <begin position="1"/>
        <end position="23"/>
    </location>
</feature>
<dbReference type="Gene3D" id="2.60.40.420">
    <property type="entry name" value="Cupredoxins - blue copper proteins"/>
    <property type="match status" value="1"/>
</dbReference>
<feature type="domain" description="Phytocyanin" evidence="5">
    <location>
        <begin position="24"/>
        <end position="124"/>
    </location>
</feature>
<dbReference type="Pfam" id="PF02298">
    <property type="entry name" value="Cu_bind_like"/>
    <property type="match status" value="1"/>
</dbReference>
<keyword evidence="1" id="KW-0479">Metal-binding</keyword>
<sequence length="186" mass="18531">MAKMVKILLAFAAVVAIAEVAMAATYTVGAPNGAWDLQTNLSQWAESNTFHPGDTITFTYSPSQHDVLEVTQANFASCGTSSPIATHTDGNTVITLSAVGTRYFICGFSGHCSIGQKVQINVVAGSSTAPAPSSGGPTPPSTVPSTPASTSPVASPPAGNPPPNSGATSVTAGAGLLVGLAALLAF</sequence>
<dbReference type="CDD" id="cd04216">
    <property type="entry name" value="Phytocyanin"/>
    <property type="match status" value="1"/>
</dbReference>
<keyword evidence="7" id="KW-1185">Reference proteome</keyword>
<evidence type="ECO:0000256" key="4">
    <source>
        <dbReference type="SAM" id="SignalP"/>
    </source>
</evidence>
<dbReference type="GO" id="GO:0046872">
    <property type="term" value="F:metal ion binding"/>
    <property type="evidence" value="ECO:0007669"/>
    <property type="project" value="UniProtKB-KW"/>
</dbReference>
<feature type="chain" id="PRO_5042096686" description="Phytocyanin domain-containing protein" evidence="4">
    <location>
        <begin position="24"/>
        <end position="186"/>
    </location>
</feature>
<organism evidence="6 7">
    <name type="scientific">Rhynchospora tenuis</name>
    <dbReference type="NCBI Taxonomy" id="198213"/>
    <lineage>
        <taxon>Eukaryota</taxon>
        <taxon>Viridiplantae</taxon>
        <taxon>Streptophyta</taxon>
        <taxon>Embryophyta</taxon>
        <taxon>Tracheophyta</taxon>
        <taxon>Spermatophyta</taxon>
        <taxon>Magnoliopsida</taxon>
        <taxon>Liliopsida</taxon>
        <taxon>Poales</taxon>
        <taxon>Cyperaceae</taxon>
        <taxon>Cyperoideae</taxon>
        <taxon>Rhynchosporeae</taxon>
        <taxon>Rhynchospora</taxon>
    </lineage>
</organism>
<evidence type="ECO:0000313" key="7">
    <source>
        <dbReference type="Proteomes" id="UP001210211"/>
    </source>
</evidence>
<reference evidence="6 7" key="1">
    <citation type="journal article" date="2022" name="Cell">
        <title>Repeat-based holocentromeres influence genome architecture and karyotype evolution.</title>
        <authorList>
            <person name="Hofstatter P.G."/>
            <person name="Thangavel G."/>
            <person name="Lux T."/>
            <person name="Neumann P."/>
            <person name="Vondrak T."/>
            <person name="Novak P."/>
            <person name="Zhang M."/>
            <person name="Costa L."/>
            <person name="Castellani M."/>
            <person name="Scott A."/>
            <person name="Toegelov H."/>
            <person name="Fuchs J."/>
            <person name="Mata-Sucre Y."/>
            <person name="Dias Y."/>
            <person name="Vanzela A.L.L."/>
            <person name="Huettel B."/>
            <person name="Almeida C.C.S."/>
            <person name="Simkova H."/>
            <person name="Souza G."/>
            <person name="Pedrosa-Harand A."/>
            <person name="Macas J."/>
            <person name="Mayer K.F.X."/>
            <person name="Houben A."/>
            <person name="Marques A."/>
        </authorList>
    </citation>
    <scope>NUCLEOTIDE SEQUENCE [LARGE SCALE GENOMIC DNA]</scope>
    <source>
        <strain evidence="6">RhyTen1mFocal</strain>
    </source>
</reference>
<dbReference type="InterPro" id="IPR039391">
    <property type="entry name" value="Phytocyanin-like"/>
</dbReference>
<dbReference type="PROSITE" id="PS51485">
    <property type="entry name" value="PHYTOCYANIN"/>
    <property type="match status" value="1"/>
</dbReference>
<dbReference type="FunFam" id="2.60.40.420:FF:000003">
    <property type="entry name" value="Blue copper"/>
    <property type="match status" value="1"/>
</dbReference>
<dbReference type="SUPFAM" id="SSF49503">
    <property type="entry name" value="Cupredoxins"/>
    <property type="match status" value="1"/>
</dbReference>
<evidence type="ECO:0000256" key="3">
    <source>
        <dbReference type="SAM" id="MobiDB-lite"/>
    </source>
</evidence>
<dbReference type="PANTHER" id="PTHR33021:SF499">
    <property type="entry name" value="OS12G0150500 PROTEIN"/>
    <property type="match status" value="1"/>
</dbReference>
<dbReference type="InterPro" id="IPR008972">
    <property type="entry name" value="Cupredoxin"/>
</dbReference>
<feature type="compositionally biased region" description="Low complexity" evidence="3">
    <location>
        <begin position="143"/>
        <end position="153"/>
    </location>
</feature>
<keyword evidence="4" id="KW-0732">Signal</keyword>
<dbReference type="GO" id="GO:0005886">
    <property type="term" value="C:plasma membrane"/>
    <property type="evidence" value="ECO:0007669"/>
    <property type="project" value="TreeGrafter"/>
</dbReference>
<dbReference type="InterPro" id="IPR003245">
    <property type="entry name" value="Phytocyanin_dom"/>
</dbReference>